<organism evidence="2 3">
    <name type="scientific">Eufriesea mexicana</name>
    <dbReference type="NCBI Taxonomy" id="516756"/>
    <lineage>
        <taxon>Eukaryota</taxon>
        <taxon>Metazoa</taxon>
        <taxon>Ecdysozoa</taxon>
        <taxon>Arthropoda</taxon>
        <taxon>Hexapoda</taxon>
        <taxon>Insecta</taxon>
        <taxon>Pterygota</taxon>
        <taxon>Neoptera</taxon>
        <taxon>Endopterygota</taxon>
        <taxon>Hymenoptera</taxon>
        <taxon>Apocrita</taxon>
        <taxon>Aculeata</taxon>
        <taxon>Apoidea</taxon>
        <taxon>Anthophila</taxon>
        <taxon>Apidae</taxon>
        <taxon>Eufriesea</taxon>
    </lineage>
</organism>
<sequence length="104" mass="11977">MFAESMTTRVSMAGDGSAEGVCIGDRAAGPEESLSDESKRKLLTRDNVCVEQNPRRRAKAGPKRRPGLRRMWRVRVWKKRFTLEDDKERAQKQWSQAGRISREK</sequence>
<evidence type="ECO:0000256" key="1">
    <source>
        <dbReference type="SAM" id="MobiDB-lite"/>
    </source>
</evidence>
<dbReference type="AlphaFoldDB" id="A0A310SPN5"/>
<accession>A0A310SPN5</accession>
<name>A0A310SPN5_9HYME</name>
<keyword evidence="3" id="KW-1185">Reference proteome</keyword>
<dbReference type="EMBL" id="KQ761919">
    <property type="protein sequence ID" value="OAD56432.1"/>
    <property type="molecule type" value="Genomic_DNA"/>
</dbReference>
<proteinExistence type="predicted"/>
<protein>
    <submittedName>
        <fullName evidence="2">Uncharacterized protein</fullName>
    </submittedName>
</protein>
<dbReference type="Proteomes" id="UP000250275">
    <property type="component" value="Unassembled WGS sequence"/>
</dbReference>
<feature type="region of interest" description="Disordered" evidence="1">
    <location>
        <begin position="1"/>
        <end position="40"/>
    </location>
</feature>
<feature type="compositionally biased region" description="Polar residues" evidence="1">
    <location>
        <begin position="1"/>
        <end position="10"/>
    </location>
</feature>
<evidence type="ECO:0000313" key="3">
    <source>
        <dbReference type="Proteomes" id="UP000250275"/>
    </source>
</evidence>
<gene>
    <name evidence="2" type="ORF">WN48_03399</name>
</gene>
<reference evidence="2 3" key="1">
    <citation type="submission" date="2015-07" db="EMBL/GenBank/DDBJ databases">
        <title>The genome of Eufriesea mexicana.</title>
        <authorList>
            <person name="Pan H."/>
            <person name="Kapheim K."/>
        </authorList>
    </citation>
    <scope>NUCLEOTIDE SEQUENCE [LARGE SCALE GENOMIC DNA]</scope>
    <source>
        <strain evidence="2">0111107269</strain>
        <tissue evidence="2">Whole body</tissue>
    </source>
</reference>
<evidence type="ECO:0000313" key="2">
    <source>
        <dbReference type="EMBL" id="OAD56432.1"/>
    </source>
</evidence>